<dbReference type="AlphaFoldDB" id="X1AS50"/>
<evidence type="ECO:0000313" key="1">
    <source>
        <dbReference type="EMBL" id="GAG85674.1"/>
    </source>
</evidence>
<accession>X1AS50</accession>
<sequence>MKKMIECNQETRKKACAYSYDCERRGKCCECLEHHLSKNQLPGCAFAKFSKEAEKSYNRDFEYFAKLVVNN</sequence>
<proteinExistence type="predicted"/>
<reference evidence="1" key="1">
    <citation type="journal article" date="2014" name="Front. Microbiol.">
        <title>High frequency of phylogenetically diverse reductive dehalogenase-homologous genes in deep subseafloor sedimentary metagenomes.</title>
        <authorList>
            <person name="Kawai M."/>
            <person name="Futagami T."/>
            <person name="Toyoda A."/>
            <person name="Takaki Y."/>
            <person name="Nishi S."/>
            <person name="Hori S."/>
            <person name="Arai W."/>
            <person name="Tsubouchi T."/>
            <person name="Morono Y."/>
            <person name="Uchiyama I."/>
            <person name="Ito T."/>
            <person name="Fujiyama A."/>
            <person name="Inagaki F."/>
            <person name="Takami H."/>
        </authorList>
    </citation>
    <scope>NUCLEOTIDE SEQUENCE</scope>
    <source>
        <strain evidence="1">Expedition CK06-06</strain>
    </source>
</reference>
<dbReference type="Pfam" id="PF20095">
    <property type="entry name" value="DUF6485"/>
    <property type="match status" value="1"/>
</dbReference>
<gene>
    <name evidence="1" type="ORF">S01H4_28475</name>
</gene>
<name>X1AS50_9ZZZZ</name>
<comment type="caution">
    <text evidence="1">The sequence shown here is derived from an EMBL/GenBank/DDBJ whole genome shotgun (WGS) entry which is preliminary data.</text>
</comment>
<organism evidence="1">
    <name type="scientific">marine sediment metagenome</name>
    <dbReference type="NCBI Taxonomy" id="412755"/>
    <lineage>
        <taxon>unclassified sequences</taxon>
        <taxon>metagenomes</taxon>
        <taxon>ecological metagenomes</taxon>
    </lineage>
</organism>
<protein>
    <recommendedName>
        <fullName evidence="2">Cytosolic protein</fullName>
    </recommendedName>
</protein>
<dbReference type="EMBL" id="BART01014169">
    <property type="protein sequence ID" value="GAG85674.1"/>
    <property type="molecule type" value="Genomic_DNA"/>
</dbReference>
<evidence type="ECO:0008006" key="2">
    <source>
        <dbReference type="Google" id="ProtNLM"/>
    </source>
</evidence>